<dbReference type="InterPro" id="IPR025345">
    <property type="entry name" value="DUF4249"/>
</dbReference>
<sequence>MNTIKTFTLLLGIVALFTSCRDIIDIELDSVEPKLVIDGAVTDINDTLVIQLTKSVDYFEPGIYPPVPGAVIAVSDNLGNTHQLNETSSGVYTDYLPGTEGNKYTLSVEVEGEKYTAEVEMPYKVLIDSISVEPTPDYLEFSGGYLVNCHLHDPFGVENFYRLKVSLVNDLEEPDDVLVVYDDAYVNGNQITLRWDEEQFFPQDTVVVELQTLAESTYEYYRTLSALFESGMIGSANPANPITNLSGDVLGYFGAYTVSRDTIIISE</sequence>
<comment type="caution">
    <text evidence="1">The sequence shown here is derived from an EMBL/GenBank/DDBJ whole genome shotgun (WGS) entry which is preliminary data.</text>
</comment>
<evidence type="ECO:0000313" key="1">
    <source>
        <dbReference type="EMBL" id="RIJ47433.1"/>
    </source>
</evidence>
<accession>A0A399T0C2</accession>
<evidence type="ECO:0000313" key="2">
    <source>
        <dbReference type="Proteomes" id="UP000265926"/>
    </source>
</evidence>
<organism evidence="1 2">
    <name type="scientific">Maribellus luteus</name>
    <dbReference type="NCBI Taxonomy" id="2305463"/>
    <lineage>
        <taxon>Bacteria</taxon>
        <taxon>Pseudomonadati</taxon>
        <taxon>Bacteroidota</taxon>
        <taxon>Bacteroidia</taxon>
        <taxon>Marinilabiliales</taxon>
        <taxon>Prolixibacteraceae</taxon>
        <taxon>Maribellus</taxon>
    </lineage>
</organism>
<dbReference type="OrthoDB" id="637707at2"/>
<dbReference type="RefSeq" id="WP_119438793.1">
    <property type="nucleotide sequence ID" value="NZ_QWGR01000008.1"/>
</dbReference>
<dbReference type="Pfam" id="PF14054">
    <property type="entry name" value="DUF4249"/>
    <property type="match status" value="1"/>
</dbReference>
<gene>
    <name evidence="1" type="ORF">D1614_15095</name>
</gene>
<dbReference type="PROSITE" id="PS51257">
    <property type="entry name" value="PROKAR_LIPOPROTEIN"/>
    <property type="match status" value="1"/>
</dbReference>
<proteinExistence type="predicted"/>
<dbReference type="AlphaFoldDB" id="A0A399T0C2"/>
<name>A0A399T0C2_9BACT</name>
<dbReference type="Proteomes" id="UP000265926">
    <property type="component" value="Unassembled WGS sequence"/>
</dbReference>
<keyword evidence="2" id="KW-1185">Reference proteome</keyword>
<reference evidence="1 2" key="1">
    <citation type="submission" date="2018-08" db="EMBL/GenBank/DDBJ databases">
        <title>Pallidiluteibacterium maritimus gen. nov., sp. nov., isolated from coastal sediment.</title>
        <authorList>
            <person name="Zhou L.Y."/>
        </authorList>
    </citation>
    <scope>NUCLEOTIDE SEQUENCE [LARGE SCALE GENOMIC DNA]</scope>
    <source>
        <strain evidence="1 2">XSD2</strain>
    </source>
</reference>
<protein>
    <submittedName>
        <fullName evidence="1">DUF4249 domain-containing protein</fullName>
    </submittedName>
</protein>
<dbReference type="EMBL" id="QWGR01000008">
    <property type="protein sequence ID" value="RIJ47433.1"/>
    <property type="molecule type" value="Genomic_DNA"/>
</dbReference>